<keyword evidence="1" id="KW-0472">Membrane</keyword>
<proteinExistence type="predicted"/>
<keyword evidence="1" id="KW-1133">Transmembrane helix</keyword>
<name>A0A419RS35_9SPHN</name>
<dbReference type="AlphaFoldDB" id="A0A419RS35"/>
<dbReference type="RefSeq" id="WP_120047590.1">
    <property type="nucleotide sequence ID" value="NZ_RAHX01000001.1"/>
</dbReference>
<dbReference type="Proteomes" id="UP000285232">
    <property type="component" value="Unassembled WGS sequence"/>
</dbReference>
<evidence type="ECO:0000313" key="3">
    <source>
        <dbReference type="Proteomes" id="UP000285232"/>
    </source>
</evidence>
<gene>
    <name evidence="2" type="ORF">D6201_03655</name>
</gene>
<accession>A0A419RS35</accession>
<evidence type="ECO:0000256" key="1">
    <source>
        <dbReference type="SAM" id="Phobius"/>
    </source>
</evidence>
<evidence type="ECO:0000313" key="2">
    <source>
        <dbReference type="EMBL" id="RJY08579.1"/>
    </source>
</evidence>
<keyword evidence="1" id="KW-0812">Transmembrane</keyword>
<organism evidence="2 3">
    <name type="scientific">Aurantiacibacter aquimixticola</name>
    <dbReference type="NCBI Taxonomy" id="1958945"/>
    <lineage>
        <taxon>Bacteria</taxon>
        <taxon>Pseudomonadati</taxon>
        <taxon>Pseudomonadota</taxon>
        <taxon>Alphaproteobacteria</taxon>
        <taxon>Sphingomonadales</taxon>
        <taxon>Erythrobacteraceae</taxon>
        <taxon>Aurantiacibacter</taxon>
    </lineage>
</organism>
<dbReference type="OrthoDB" id="7595554at2"/>
<feature type="transmembrane region" description="Helical" evidence="1">
    <location>
        <begin position="41"/>
        <end position="63"/>
    </location>
</feature>
<protein>
    <submittedName>
        <fullName evidence="2">Uncharacterized protein</fullName>
    </submittedName>
</protein>
<keyword evidence="3" id="KW-1185">Reference proteome</keyword>
<comment type="caution">
    <text evidence="2">The sequence shown here is derived from an EMBL/GenBank/DDBJ whole genome shotgun (WGS) entry which is preliminary data.</text>
</comment>
<dbReference type="EMBL" id="RAHX01000001">
    <property type="protein sequence ID" value="RJY08579.1"/>
    <property type="molecule type" value="Genomic_DNA"/>
</dbReference>
<sequence>MVNELSPKERQRLLDRADELGASTARETALYARWAPFAEKYGWLIAGLGFVWVWLTIAVYAGWITLPDIPFLTKQVMLIWTIVYNTAWWSYLRPRFERLKTDYNAGKDTINGR</sequence>
<feature type="transmembrane region" description="Helical" evidence="1">
    <location>
        <begin position="75"/>
        <end position="92"/>
    </location>
</feature>
<reference evidence="2 3" key="1">
    <citation type="journal article" date="2017" name="Int. J. Syst. Evol. Microbiol.">
        <title>Erythrobacter aquimixticola sp. nov., isolated from the junction between the ocean and a freshwater spring.</title>
        <authorList>
            <person name="Park S."/>
            <person name="Jung Y.T."/>
            <person name="Choi S.J."/>
            <person name="Yoon J.H."/>
        </authorList>
    </citation>
    <scope>NUCLEOTIDE SEQUENCE [LARGE SCALE GENOMIC DNA]</scope>
    <source>
        <strain evidence="2 3">JSSK-14</strain>
    </source>
</reference>